<dbReference type="InterPro" id="IPR051045">
    <property type="entry name" value="TonB-dependent_transducer"/>
</dbReference>
<dbReference type="PANTHER" id="PTHR33446">
    <property type="entry name" value="PROTEIN TONB-RELATED"/>
    <property type="match status" value="1"/>
</dbReference>
<dbReference type="GO" id="GO:0015031">
    <property type="term" value="P:protein transport"/>
    <property type="evidence" value="ECO:0007669"/>
    <property type="project" value="UniProtKB-KW"/>
</dbReference>
<evidence type="ECO:0000256" key="5">
    <source>
        <dbReference type="ARBA" id="ARBA00022519"/>
    </source>
</evidence>
<dbReference type="SUPFAM" id="SSF74653">
    <property type="entry name" value="TolA/TonB C-terminal domain"/>
    <property type="match status" value="1"/>
</dbReference>
<keyword evidence="9 11" id="KW-0472">Membrane</keyword>
<evidence type="ECO:0000313" key="14">
    <source>
        <dbReference type="Proteomes" id="UP001154240"/>
    </source>
</evidence>
<keyword evidence="14" id="KW-1185">Reference proteome</keyword>
<reference evidence="13" key="2">
    <citation type="submission" date="2022-10" db="EMBL/GenBank/DDBJ databases">
        <authorList>
            <person name="Aronson H.S."/>
        </authorList>
    </citation>
    <scope>NUCLEOTIDE SEQUENCE</scope>
    <source>
        <strain evidence="13">RS19-109</strain>
    </source>
</reference>
<evidence type="ECO:0000256" key="3">
    <source>
        <dbReference type="ARBA" id="ARBA00022448"/>
    </source>
</evidence>
<keyword evidence="8 11" id="KW-1133">Transmembrane helix</keyword>
<evidence type="ECO:0000256" key="4">
    <source>
        <dbReference type="ARBA" id="ARBA00022475"/>
    </source>
</evidence>
<dbReference type="AlphaFoldDB" id="A0A9X4RNB5"/>
<keyword evidence="5" id="KW-0997">Cell inner membrane</keyword>
<accession>A0A9X4RNB5</accession>
<evidence type="ECO:0000256" key="2">
    <source>
        <dbReference type="ARBA" id="ARBA00006555"/>
    </source>
</evidence>
<evidence type="ECO:0000256" key="9">
    <source>
        <dbReference type="ARBA" id="ARBA00023136"/>
    </source>
</evidence>
<feature type="region of interest" description="Disordered" evidence="10">
    <location>
        <begin position="148"/>
        <end position="183"/>
    </location>
</feature>
<evidence type="ECO:0000256" key="10">
    <source>
        <dbReference type="SAM" id="MobiDB-lite"/>
    </source>
</evidence>
<gene>
    <name evidence="13" type="ORF">OLX77_13040</name>
</gene>
<evidence type="ECO:0000256" key="11">
    <source>
        <dbReference type="SAM" id="Phobius"/>
    </source>
</evidence>
<dbReference type="EMBL" id="JAPHEH010000001">
    <property type="protein sequence ID" value="MDG4477080.1"/>
    <property type="molecule type" value="Genomic_DNA"/>
</dbReference>
<dbReference type="Gene3D" id="3.30.1150.10">
    <property type="match status" value="1"/>
</dbReference>
<proteinExistence type="inferred from homology"/>
<evidence type="ECO:0000256" key="6">
    <source>
        <dbReference type="ARBA" id="ARBA00022692"/>
    </source>
</evidence>
<feature type="compositionally biased region" description="Polar residues" evidence="10">
    <location>
        <begin position="155"/>
        <end position="164"/>
    </location>
</feature>
<dbReference type="NCBIfam" id="TIGR01352">
    <property type="entry name" value="tonB_Cterm"/>
    <property type="match status" value="1"/>
</dbReference>
<comment type="subcellular location">
    <subcellularLocation>
        <location evidence="1">Cell inner membrane</location>
        <topology evidence="1">Single-pass membrane protein</topology>
        <orientation evidence="1">Periplasmic side</orientation>
    </subcellularLocation>
</comment>
<keyword evidence="3" id="KW-0813">Transport</keyword>
<keyword evidence="7" id="KW-0653">Protein transport</keyword>
<name>A0A9X4RNB5_9BACT</name>
<evidence type="ECO:0000256" key="8">
    <source>
        <dbReference type="ARBA" id="ARBA00022989"/>
    </source>
</evidence>
<keyword evidence="6 11" id="KW-0812">Transmembrane</keyword>
<dbReference type="GO" id="GO:0098797">
    <property type="term" value="C:plasma membrane protein complex"/>
    <property type="evidence" value="ECO:0007669"/>
    <property type="project" value="TreeGrafter"/>
</dbReference>
<organism evidence="13 14">
    <name type="scientific">Thiovibrio frasassiensis</name>
    <dbReference type="NCBI Taxonomy" id="2984131"/>
    <lineage>
        <taxon>Bacteria</taxon>
        <taxon>Pseudomonadati</taxon>
        <taxon>Thermodesulfobacteriota</taxon>
        <taxon>Desulfobulbia</taxon>
        <taxon>Desulfobulbales</taxon>
        <taxon>Thiovibrionaceae</taxon>
        <taxon>Thiovibrio</taxon>
    </lineage>
</organism>
<dbReference type="InterPro" id="IPR037682">
    <property type="entry name" value="TonB_C"/>
</dbReference>
<evidence type="ECO:0000259" key="12">
    <source>
        <dbReference type="PROSITE" id="PS52015"/>
    </source>
</evidence>
<evidence type="ECO:0000256" key="7">
    <source>
        <dbReference type="ARBA" id="ARBA00022927"/>
    </source>
</evidence>
<feature type="transmembrane region" description="Helical" evidence="11">
    <location>
        <begin position="45"/>
        <end position="64"/>
    </location>
</feature>
<dbReference type="PROSITE" id="PS52015">
    <property type="entry name" value="TONB_CTD"/>
    <property type="match status" value="1"/>
</dbReference>
<protein>
    <submittedName>
        <fullName evidence="13">Energy transducer TonB</fullName>
    </submittedName>
</protein>
<dbReference type="Proteomes" id="UP001154240">
    <property type="component" value="Unassembled WGS sequence"/>
</dbReference>
<dbReference type="InterPro" id="IPR006260">
    <property type="entry name" value="TonB/TolA_C"/>
</dbReference>
<feature type="region of interest" description="Disordered" evidence="10">
    <location>
        <begin position="87"/>
        <end position="134"/>
    </location>
</feature>
<reference evidence="13" key="1">
    <citation type="journal article" date="2022" name="bioRxiv">
        <title>Thiovibrio frasassiensisgen. nov., sp. nov., an autotrophic, elemental sulfur disproportionating bacterium isolated from sulfidic karst sediment, and proposal of Thiovibrionaceae fam. nov.</title>
        <authorList>
            <person name="Aronson H."/>
            <person name="Thomas C."/>
            <person name="Bhattacharyya M."/>
            <person name="Eckstein S."/>
            <person name="Jensen S."/>
            <person name="Barco R."/>
            <person name="Macalady J."/>
            <person name="Amend J."/>
        </authorList>
    </citation>
    <scope>NUCLEOTIDE SEQUENCE</scope>
    <source>
        <strain evidence="13">RS19-109</strain>
    </source>
</reference>
<sequence>MRFLREIMTSVSVLCPLSRWWSGYFRRPVYLGNETASANRRSTRLLFFSVSSLLHAAAIFSLAATPSPKRASAIEVTLFGPPSSVEYGEVALPGGQEKKPQTSERKASPRARKERGEAKAAEAESAAQSTAHSLAQALSREIPTVAAMEGGGEGQSTEARSNGQVAAGNPPGGGGAAKHGTDDHTLSQYLRLVRERIGRYKKYPFIARKRGLEGKVGVRFLLTGAGEAQLLTISRSSGQEILDRAALKAVEDGAPFPQPPADLLAEPITIELNIVFNLS</sequence>
<dbReference type="PANTHER" id="PTHR33446:SF2">
    <property type="entry name" value="PROTEIN TONB"/>
    <property type="match status" value="1"/>
</dbReference>
<dbReference type="Pfam" id="PF03544">
    <property type="entry name" value="TonB_C"/>
    <property type="match status" value="1"/>
</dbReference>
<dbReference type="RefSeq" id="WP_307634044.1">
    <property type="nucleotide sequence ID" value="NZ_JAPHEH010000001.1"/>
</dbReference>
<evidence type="ECO:0000313" key="13">
    <source>
        <dbReference type="EMBL" id="MDG4477080.1"/>
    </source>
</evidence>
<dbReference type="GO" id="GO:0055085">
    <property type="term" value="P:transmembrane transport"/>
    <property type="evidence" value="ECO:0007669"/>
    <property type="project" value="InterPro"/>
</dbReference>
<keyword evidence="4" id="KW-1003">Cell membrane</keyword>
<feature type="domain" description="TonB C-terminal" evidence="12">
    <location>
        <begin position="188"/>
        <end position="279"/>
    </location>
</feature>
<comment type="similarity">
    <text evidence="2">Belongs to the TonB family.</text>
</comment>
<comment type="caution">
    <text evidence="13">The sequence shown here is derived from an EMBL/GenBank/DDBJ whole genome shotgun (WGS) entry which is preliminary data.</text>
</comment>
<feature type="compositionally biased region" description="Basic and acidic residues" evidence="10">
    <location>
        <begin position="96"/>
        <end position="107"/>
    </location>
</feature>
<evidence type="ECO:0000256" key="1">
    <source>
        <dbReference type="ARBA" id="ARBA00004383"/>
    </source>
</evidence>
<dbReference type="GO" id="GO:0031992">
    <property type="term" value="F:energy transducer activity"/>
    <property type="evidence" value="ECO:0007669"/>
    <property type="project" value="TreeGrafter"/>
</dbReference>